<dbReference type="InterPro" id="IPR050300">
    <property type="entry name" value="GDXG_lipolytic_enzyme"/>
</dbReference>
<dbReference type="Gene3D" id="3.40.50.1820">
    <property type="entry name" value="alpha/beta hydrolase"/>
    <property type="match status" value="1"/>
</dbReference>
<reference evidence="3" key="1">
    <citation type="submission" date="2020-05" db="EMBL/GenBank/DDBJ databases">
        <authorList>
            <person name="Chiriac C."/>
            <person name="Salcher M."/>
            <person name="Ghai R."/>
            <person name="Kavagutti S V."/>
        </authorList>
    </citation>
    <scope>NUCLEOTIDE SEQUENCE</scope>
</reference>
<dbReference type="SUPFAM" id="SSF53474">
    <property type="entry name" value="alpha/beta-Hydrolases"/>
    <property type="match status" value="1"/>
</dbReference>
<dbReference type="PANTHER" id="PTHR48081">
    <property type="entry name" value="AB HYDROLASE SUPERFAMILY PROTEIN C4A8.06C"/>
    <property type="match status" value="1"/>
</dbReference>
<evidence type="ECO:0000256" key="1">
    <source>
        <dbReference type="ARBA" id="ARBA00022801"/>
    </source>
</evidence>
<proteinExistence type="predicted"/>
<dbReference type="AlphaFoldDB" id="A0A6J7FYZ8"/>
<dbReference type="GO" id="GO:0016787">
    <property type="term" value="F:hydrolase activity"/>
    <property type="evidence" value="ECO:0007669"/>
    <property type="project" value="UniProtKB-KW"/>
</dbReference>
<feature type="domain" description="Alpha/beta hydrolase fold-3" evidence="2">
    <location>
        <begin position="67"/>
        <end position="274"/>
    </location>
</feature>
<evidence type="ECO:0000259" key="2">
    <source>
        <dbReference type="Pfam" id="PF07859"/>
    </source>
</evidence>
<dbReference type="PANTHER" id="PTHR48081:SF8">
    <property type="entry name" value="ALPHA_BETA HYDROLASE FOLD-3 DOMAIN-CONTAINING PROTEIN-RELATED"/>
    <property type="match status" value="1"/>
</dbReference>
<keyword evidence="1" id="KW-0378">Hydrolase</keyword>
<evidence type="ECO:0000313" key="4">
    <source>
        <dbReference type="EMBL" id="CAB5034289.1"/>
    </source>
</evidence>
<name>A0A6J7FYZ8_9ZZZZ</name>
<protein>
    <submittedName>
        <fullName evidence="3">Unannotated protein</fullName>
    </submittedName>
</protein>
<sequence>MRGAPGIPAGDYLTRRANMDQMMAKLSERAILPSSIAMTDITVTGRHGQRIPARVYRKAGSTSRALMVFVHGGGMIMGSIDGNNSTVSRYVDKTGIPALSVGYRLAPEHPYPAQQDDVIEAIAWAHSHAGELNIDRSHIGLVGESSGGGISAGVALKLRDAGEHPIACLLLVYPMLDDRTTSAKAIASKFLTWTVADNVTGWNCLLEGKAGAADVSAYAAPARATDLRDLPPTYIEVGDLDLFKDEDEKFAKDLKAAGVEVEFHLRHGAPHGFEIITPELREGVFKQRSAFLSTHLSA</sequence>
<organism evidence="3">
    <name type="scientific">freshwater metagenome</name>
    <dbReference type="NCBI Taxonomy" id="449393"/>
    <lineage>
        <taxon>unclassified sequences</taxon>
        <taxon>metagenomes</taxon>
        <taxon>ecological metagenomes</taxon>
    </lineage>
</organism>
<dbReference type="EMBL" id="CAFBPZ010000005">
    <property type="protein sequence ID" value="CAB5034289.1"/>
    <property type="molecule type" value="Genomic_DNA"/>
</dbReference>
<accession>A0A6J7FYZ8</accession>
<evidence type="ECO:0000313" key="3">
    <source>
        <dbReference type="EMBL" id="CAB4901172.1"/>
    </source>
</evidence>
<dbReference type="Pfam" id="PF07859">
    <property type="entry name" value="Abhydrolase_3"/>
    <property type="match status" value="1"/>
</dbReference>
<dbReference type="InterPro" id="IPR013094">
    <property type="entry name" value="AB_hydrolase_3"/>
</dbReference>
<dbReference type="EMBL" id="CAFBMC010000048">
    <property type="protein sequence ID" value="CAB4901172.1"/>
    <property type="molecule type" value="Genomic_DNA"/>
</dbReference>
<gene>
    <name evidence="3" type="ORF">UFOPK3495_00961</name>
    <name evidence="4" type="ORF">UFOPK4237_00157</name>
</gene>
<dbReference type="InterPro" id="IPR029058">
    <property type="entry name" value="AB_hydrolase_fold"/>
</dbReference>